<keyword evidence="3 5" id="KW-0949">S-adenosyl-L-methionine</keyword>
<dbReference type="PANTHER" id="PTHR43591:SF24">
    <property type="entry name" value="2-METHOXY-6-POLYPRENYL-1,4-BENZOQUINOL METHYLASE, MITOCHONDRIAL"/>
    <property type="match status" value="1"/>
</dbReference>
<dbReference type="Proteomes" id="UP001174909">
    <property type="component" value="Unassembled WGS sequence"/>
</dbReference>
<dbReference type="EMBL" id="CASHTH010004350">
    <property type="protein sequence ID" value="CAI8056388.1"/>
    <property type="molecule type" value="Genomic_DNA"/>
</dbReference>
<dbReference type="EC" id="2.1.1.201" evidence="5"/>
<comment type="similarity">
    <text evidence="5">Belongs to the class I-like SAM-binding methyltransferase superfamily. MenG/UbiE family.</text>
</comment>
<name>A0AA35TYQ6_GEOBA</name>
<comment type="caution">
    <text evidence="6">The sequence shown here is derived from an EMBL/GenBank/DDBJ whole genome shotgun (WGS) entry which is preliminary data.</text>
</comment>
<organism evidence="6 7">
    <name type="scientific">Geodia barretti</name>
    <name type="common">Barrett's horny sponge</name>
    <dbReference type="NCBI Taxonomy" id="519541"/>
    <lineage>
        <taxon>Eukaryota</taxon>
        <taxon>Metazoa</taxon>
        <taxon>Porifera</taxon>
        <taxon>Demospongiae</taxon>
        <taxon>Heteroscleromorpha</taxon>
        <taxon>Tetractinellida</taxon>
        <taxon>Astrophorina</taxon>
        <taxon>Geodiidae</taxon>
        <taxon>Geodia</taxon>
    </lineage>
</organism>
<dbReference type="GO" id="GO:0032259">
    <property type="term" value="P:methylation"/>
    <property type="evidence" value="ECO:0007669"/>
    <property type="project" value="UniProtKB-KW"/>
</dbReference>
<proteinExistence type="inferred from homology"/>
<comment type="catalytic activity">
    <reaction evidence="5">
        <text>a 2-methoxy-6-(all-trans-polyprenyl)benzene-1,4-diol + S-adenosyl-L-methionine = a 5-methoxy-2-methyl-3-(all-trans-polyprenyl)benzene-1,4-diol + S-adenosyl-L-homocysteine + H(+)</text>
        <dbReference type="Rhea" id="RHEA:28286"/>
        <dbReference type="Rhea" id="RHEA-COMP:10858"/>
        <dbReference type="Rhea" id="RHEA-COMP:10859"/>
        <dbReference type="ChEBI" id="CHEBI:15378"/>
        <dbReference type="ChEBI" id="CHEBI:57856"/>
        <dbReference type="ChEBI" id="CHEBI:59789"/>
        <dbReference type="ChEBI" id="CHEBI:84166"/>
        <dbReference type="ChEBI" id="CHEBI:84167"/>
        <dbReference type="EC" id="2.1.1.201"/>
    </reaction>
</comment>
<comment type="subcellular location">
    <subcellularLocation>
        <location evidence="5">Mitochondrion inner membrane</location>
        <topology evidence="5">Peripheral membrane protein</topology>
        <orientation evidence="5">Matrix side</orientation>
    </subcellularLocation>
</comment>
<feature type="binding site" evidence="5">
    <location>
        <position position="79"/>
    </location>
    <ligand>
        <name>S-adenosyl-L-methionine</name>
        <dbReference type="ChEBI" id="CHEBI:59789"/>
    </ligand>
</feature>
<dbReference type="Gene3D" id="3.40.50.150">
    <property type="entry name" value="Vaccinia Virus protein VP39"/>
    <property type="match status" value="1"/>
</dbReference>
<keyword evidence="7" id="KW-1185">Reference proteome</keyword>
<keyword evidence="5" id="KW-0472">Membrane</keyword>
<dbReference type="PROSITE" id="PS01184">
    <property type="entry name" value="UBIE_2"/>
    <property type="match status" value="1"/>
</dbReference>
<comment type="caution">
    <text evidence="5">Lacks conserved residue(s) required for the propagation of feature annotation.</text>
</comment>
<keyword evidence="5" id="KW-0831">Ubiquinone biosynthesis</keyword>
<dbReference type="InterPro" id="IPR004033">
    <property type="entry name" value="UbiE/COQ5_MeTrFase"/>
</dbReference>
<dbReference type="GO" id="GO:0008425">
    <property type="term" value="F:2-methoxy-6-polyprenyl-1,4-benzoquinol methyltransferase activity"/>
    <property type="evidence" value="ECO:0007669"/>
    <property type="project" value="UniProtKB-UniRule"/>
</dbReference>
<keyword evidence="6" id="KW-0830">Ubiquinone</keyword>
<keyword evidence="2 5" id="KW-0808">Transferase</keyword>
<evidence type="ECO:0000313" key="6">
    <source>
        <dbReference type="EMBL" id="CAI8056388.1"/>
    </source>
</evidence>
<reference evidence="6" key="1">
    <citation type="submission" date="2023-03" db="EMBL/GenBank/DDBJ databases">
        <authorList>
            <person name="Steffen K."/>
            <person name="Cardenas P."/>
        </authorList>
    </citation>
    <scope>NUCLEOTIDE SEQUENCE</scope>
</reference>
<dbReference type="PANTHER" id="PTHR43591">
    <property type="entry name" value="METHYLTRANSFERASE"/>
    <property type="match status" value="1"/>
</dbReference>
<evidence type="ECO:0000256" key="1">
    <source>
        <dbReference type="ARBA" id="ARBA00022603"/>
    </source>
</evidence>
<dbReference type="GO" id="GO:0031314">
    <property type="term" value="C:extrinsic component of mitochondrial inner membrane"/>
    <property type="evidence" value="ECO:0007669"/>
    <property type="project" value="UniProtKB-UniRule"/>
</dbReference>
<dbReference type="Pfam" id="PF01209">
    <property type="entry name" value="Ubie_methyltran"/>
    <property type="match status" value="1"/>
</dbReference>
<dbReference type="HAMAP" id="MF_01813">
    <property type="entry name" value="MenG_UbiE_methyltr"/>
    <property type="match status" value="1"/>
</dbReference>
<sequence length="256" mass="27744">MASARGEHDATDGADFGFRRVGEHEKPGLVRDLFDRVAGRYDLMNDLMSGGIHRLWKREMVAWLAPRPGMAVLDVAGGTGDIARRVLAAMEGQGRVIVCDASEQMVDAGRERTWNAGIVGGIDWLVGDAEALPLPARSVDACTIAFGIRNLTRIERALAEARRVLRPGGRFLCLEFSSRPPAGIERLYNAYSFAVIPLLGAAVTGQRDAYAYLVESIRRFPPPELLASMMGDAGFGGVRVRPLSAGIATLHSGWRI</sequence>
<dbReference type="PROSITE" id="PS01183">
    <property type="entry name" value="UBIE_1"/>
    <property type="match status" value="1"/>
</dbReference>
<evidence type="ECO:0000256" key="2">
    <source>
        <dbReference type="ARBA" id="ARBA00022679"/>
    </source>
</evidence>
<gene>
    <name evidence="6" type="ORF">GBAR_LOCUS30727</name>
</gene>
<evidence type="ECO:0000313" key="7">
    <source>
        <dbReference type="Proteomes" id="UP001174909"/>
    </source>
</evidence>
<comment type="subunit">
    <text evidence="4">Component of a multi-subunit COQ enzyme complex, composed of at least COQ3, COQ4, COQ5, COQ6, COQ7 and COQ9. Interacts with PYURF; the interaction is direct, stabilizes COQ5 protein and associates PYURF with COQ enzyme complex.</text>
</comment>
<dbReference type="InterPro" id="IPR029063">
    <property type="entry name" value="SAM-dependent_MTases_sf"/>
</dbReference>
<evidence type="ECO:0000256" key="4">
    <source>
        <dbReference type="ARBA" id="ARBA00046387"/>
    </source>
</evidence>
<dbReference type="InterPro" id="IPR023576">
    <property type="entry name" value="UbiE/COQ5_MeTrFase_CS"/>
</dbReference>
<evidence type="ECO:0000256" key="5">
    <source>
        <dbReference type="HAMAP-Rule" id="MF_03191"/>
    </source>
</evidence>
<keyword evidence="1 5" id="KW-0489">Methyltransferase</keyword>
<comment type="pathway">
    <text evidence="5">Cofactor biosynthesis; ubiquinone biosynthesis.</text>
</comment>
<dbReference type="AlphaFoldDB" id="A0AA35TYQ6"/>
<dbReference type="NCBIfam" id="TIGR01934">
    <property type="entry name" value="MenG_MenH_UbiE"/>
    <property type="match status" value="1"/>
</dbReference>
<comment type="function">
    <text evidence="5">Methyltransferase required for the conversion of 2-polyprenyl-6-methoxy-1,4-benzoquinol (DDMQH2) to 2-polyprenyl-3-methyl-6-methoxy-1,4-benzoquinol (DMQH2).</text>
</comment>
<protein>
    <recommendedName>
        <fullName evidence="5">2-methoxy-6-polyprenyl-1,4-benzoquinol methylase, mitochondrial</fullName>
        <ecNumber evidence="5">2.1.1.201</ecNumber>
    </recommendedName>
    <alternativeName>
        <fullName evidence="5">Ubiquinone biosynthesis methyltransferase COQ5</fullName>
    </alternativeName>
</protein>
<feature type="binding site" evidence="5">
    <location>
        <begin position="128"/>
        <end position="129"/>
    </location>
    <ligand>
        <name>S-adenosyl-L-methionine</name>
        <dbReference type="ChEBI" id="CHEBI:59789"/>
    </ligand>
</feature>
<evidence type="ECO:0000256" key="3">
    <source>
        <dbReference type="ARBA" id="ARBA00022691"/>
    </source>
</evidence>
<keyword evidence="5" id="KW-0496">Mitochondrion</keyword>
<feature type="binding site" evidence="5">
    <location>
        <position position="100"/>
    </location>
    <ligand>
        <name>S-adenosyl-L-methionine</name>
        <dbReference type="ChEBI" id="CHEBI:59789"/>
    </ligand>
</feature>
<dbReference type="PROSITE" id="PS51608">
    <property type="entry name" value="SAM_MT_UBIE"/>
    <property type="match status" value="1"/>
</dbReference>
<dbReference type="CDD" id="cd02440">
    <property type="entry name" value="AdoMet_MTases"/>
    <property type="match status" value="1"/>
</dbReference>
<accession>A0AA35TYQ6</accession>
<keyword evidence="5" id="KW-0999">Mitochondrion inner membrane</keyword>
<dbReference type="SUPFAM" id="SSF53335">
    <property type="entry name" value="S-adenosyl-L-methionine-dependent methyltransferases"/>
    <property type="match status" value="1"/>
</dbReference>